<feature type="transmembrane region" description="Helical" evidence="1">
    <location>
        <begin position="249"/>
        <end position="269"/>
    </location>
</feature>
<dbReference type="PROSITE" id="PS51318">
    <property type="entry name" value="TAT"/>
    <property type="match status" value="1"/>
</dbReference>
<protein>
    <submittedName>
        <fullName evidence="4">DUF4397 domain-containing protein</fullName>
    </submittedName>
</protein>
<evidence type="ECO:0000259" key="3">
    <source>
        <dbReference type="Pfam" id="PF14344"/>
    </source>
</evidence>
<sequence>MSIRLTLRRIAAGAGALGAVAAATLLVALPAHAAGSSKVSVVHGIPGQPVDVYVNGKKTLDNFQPSKVAGPLDLPAGRYDIVIVKPGDPVTSPVVKVDQAAVPADANISLVAHLTADGKPTLTPFVNDTKTLAPGKARLVVRHTAAAPAVDVRAGRQPVFKNLTNPNEAKADLAAGTVSADVVLAGTSTVAIPAADVNLAEGTSTIVYAVGSAEGKTLGVVAQTITGLHGTPGSVNSGTGGTADRGPAAWTYAAAGAGLMLLLGGALVLRRGARRVVGGVRA</sequence>
<evidence type="ECO:0000313" key="4">
    <source>
        <dbReference type="EMBL" id="GAA1558298.1"/>
    </source>
</evidence>
<dbReference type="RefSeq" id="WP_344511186.1">
    <property type="nucleotide sequence ID" value="NZ_BAAAQD010000027.1"/>
</dbReference>
<evidence type="ECO:0000256" key="1">
    <source>
        <dbReference type="SAM" id="Phobius"/>
    </source>
</evidence>
<organism evidence="4 5">
    <name type="scientific">Dactylosporangium maewongense</name>
    <dbReference type="NCBI Taxonomy" id="634393"/>
    <lineage>
        <taxon>Bacteria</taxon>
        <taxon>Bacillati</taxon>
        <taxon>Actinomycetota</taxon>
        <taxon>Actinomycetes</taxon>
        <taxon>Micromonosporales</taxon>
        <taxon>Micromonosporaceae</taxon>
        <taxon>Dactylosporangium</taxon>
    </lineage>
</organism>
<gene>
    <name evidence="4" type="ORF">GCM10009827_094060</name>
</gene>
<comment type="caution">
    <text evidence="4">The sequence shown here is derived from an EMBL/GenBank/DDBJ whole genome shotgun (WGS) entry which is preliminary data.</text>
</comment>
<proteinExistence type="predicted"/>
<accession>A0ABN2CGG3</accession>
<dbReference type="InterPro" id="IPR025510">
    <property type="entry name" value="DUF4397"/>
</dbReference>
<keyword evidence="1" id="KW-0812">Transmembrane</keyword>
<name>A0ABN2CGG3_9ACTN</name>
<evidence type="ECO:0000256" key="2">
    <source>
        <dbReference type="SAM" id="SignalP"/>
    </source>
</evidence>
<feature type="domain" description="DUF4397" evidence="3">
    <location>
        <begin position="37"/>
        <end position="153"/>
    </location>
</feature>
<dbReference type="Proteomes" id="UP001501470">
    <property type="component" value="Unassembled WGS sequence"/>
</dbReference>
<keyword evidence="2" id="KW-0732">Signal</keyword>
<dbReference type="Pfam" id="PF14344">
    <property type="entry name" value="DUF4397"/>
    <property type="match status" value="1"/>
</dbReference>
<feature type="chain" id="PRO_5045587032" evidence="2">
    <location>
        <begin position="34"/>
        <end position="282"/>
    </location>
</feature>
<reference evidence="4 5" key="1">
    <citation type="journal article" date="2019" name="Int. J. Syst. Evol. Microbiol.">
        <title>The Global Catalogue of Microorganisms (GCM) 10K type strain sequencing project: providing services to taxonomists for standard genome sequencing and annotation.</title>
        <authorList>
            <consortium name="The Broad Institute Genomics Platform"/>
            <consortium name="The Broad Institute Genome Sequencing Center for Infectious Disease"/>
            <person name="Wu L."/>
            <person name="Ma J."/>
        </authorList>
    </citation>
    <scope>NUCLEOTIDE SEQUENCE [LARGE SCALE GENOMIC DNA]</scope>
    <source>
        <strain evidence="4 5">JCM 15933</strain>
    </source>
</reference>
<feature type="signal peptide" evidence="2">
    <location>
        <begin position="1"/>
        <end position="33"/>
    </location>
</feature>
<dbReference type="InterPro" id="IPR006311">
    <property type="entry name" value="TAT_signal"/>
</dbReference>
<keyword evidence="5" id="KW-1185">Reference proteome</keyword>
<keyword evidence="1" id="KW-1133">Transmembrane helix</keyword>
<keyword evidence="1" id="KW-0472">Membrane</keyword>
<evidence type="ECO:0000313" key="5">
    <source>
        <dbReference type="Proteomes" id="UP001501470"/>
    </source>
</evidence>
<dbReference type="EMBL" id="BAAAQD010000027">
    <property type="protein sequence ID" value="GAA1558298.1"/>
    <property type="molecule type" value="Genomic_DNA"/>
</dbReference>